<reference evidence="2 3" key="1">
    <citation type="submission" date="2017-05" db="EMBL/GenBank/DDBJ databases">
        <title>The complete genome sequence of Deinococcus ficus isolated from the rhizosphere of the Ficus religiosa L. in Taiwan.</title>
        <authorList>
            <person name="Wu K.-M."/>
            <person name="Liao T.-L."/>
            <person name="Liu Y.-M."/>
            <person name="Young C.-C."/>
            <person name="Tsai S.-F."/>
        </authorList>
    </citation>
    <scope>NUCLEOTIDE SEQUENCE [LARGE SCALE GENOMIC DNA]</scope>
    <source>
        <strain evidence="2 3">CC-FR2-10</strain>
    </source>
</reference>
<dbReference type="Proteomes" id="UP000259030">
    <property type="component" value="Chromosome"/>
</dbReference>
<sequence length="97" mass="10343">MSTELRPAAPEVLAKTEGGRALLFHYRTGEGLPPHTHAGQAVIVAVLRGRLRLTVEGNDTDLAAGEVMHTRGQGHFSSLALEDDTKVLVTLLTLSTT</sequence>
<dbReference type="InterPro" id="IPR014710">
    <property type="entry name" value="RmlC-like_jellyroll"/>
</dbReference>
<name>A0A221SYM3_9DEIO</name>
<proteinExistence type="predicted"/>
<dbReference type="KEGG" id="dfc:DFI_12760"/>
<accession>A0A221SYM3</accession>
<dbReference type="InterPro" id="IPR013096">
    <property type="entry name" value="Cupin_2"/>
</dbReference>
<gene>
    <name evidence="2" type="ORF">DFI_12760</name>
</gene>
<dbReference type="AlphaFoldDB" id="A0A221SYM3"/>
<dbReference type="InterPro" id="IPR011051">
    <property type="entry name" value="RmlC_Cupin_sf"/>
</dbReference>
<dbReference type="Gene3D" id="2.60.120.10">
    <property type="entry name" value="Jelly Rolls"/>
    <property type="match status" value="1"/>
</dbReference>
<dbReference type="RefSeq" id="WP_043779479.1">
    <property type="nucleotide sequence ID" value="NZ_CP021081.1"/>
</dbReference>
<evidence type="ECO:0000313" key="2">
    <source>
        <dbReference type="EMBL" id="ASN81744.1"/>
    </source>
</evidence>
<dbReference type="Pfam" id="PF07883">
    <property type="entry name" value="Cupin_2"/>
    <property type="match status" value="1"/>
</dbReference>
<keyword evidence="3" id="KW-1185">Reference proteome</keyword>
<protein>
    <recommendedName>
        <fullName evidence="1">Cupin type-2 domain-containing protein</fullName>
    </recommendedName>
</protein>
<evidence type="ECO:0000313" key="3">
    <source>
        <dbReference type="Proteomes" id="UP000259030"/>
    </source>
</evidence>
<dbReference type="SUPFAM" id="SSF51182">
    <property type="entry name" value="RmlC-like cupins"/>
    <property type="match status" value="1"/>
</dbReference>
<evidence type="ECO:0000259" key="1">
    <source>
        <dbReference type="Pfam" id="PF07883"/>
    </source>
</evidence>
<feature type="domain" description="Cupin type-2" evidence="1">
    <location>
        <begin position="23"/>
        <end position="71"/>
    </location>
</feature>
<organism evidence="2 3">
    <name type="scientific">Deinococcus ficus</name>
    <dbReference type="NCBI Taxonomy" id="317577"/>
    <lineage>
        <taxon>Bacteria</taxon>
        <taxon>Thermotogati</taxon>
        <taxon>Deinococcota</taxon>
        <taxon>Deinococci</taxon>
        <taxon>Deinococcales</taxon>
        <taxon>Deinococcaceae</taxon>
        <taxon>Deinococcus</taxon>
    </lineage>
</organism>
<dbReference type="EMBL" id="CP021081">
    <property type="protein sequence ID" value="ASN81744.1"/>
    <property type="molecule type" value="Genomic_DNA"/>
</dbReference>